<evidence type="ECO:0008006" key="3">
    <source>
        <dbReference type="Google" id="ProtNLM"/>
    </source>
</evidence>
<comment type="caution">
    <text evidence="1">The sequence shown here is derived from an EMBL/GenBank/DDBJ whole genome shotgun (WGS) entry which is preliminary data.</text>
</comment>
<dbReference type="InterPro" id="IPR022893">
    <property type="entry name" value="Shikimate_DH_fam"/>
</dbReference>
<dbReference type="AlphaFoldDB" id="A0A642V0S4"/>
<dbReference type="PANTHER" id="PTHR21089">
    <property type="entry name" value="SHIKIMATE DEHYDROGENASE"/>
    <property type="match status" value="1"/>
</dbReference>
<dbReference type="SUPFAM" id="SSF51569">
    <property type="entry name" value="Aldolase"/>
    <property type="match status" value="1"/>
</dbReference>
<dbReference type="GO" id="GO:0009423">
    <property type="term" value="P:chorismate biosynthetic process"/>
    <property type="evidence" value="ECO:0007669"/>
    <property type="project" value="TreeGrafter"/>
</dbReference>
<dbReference type="InterPro" id="IPR031322">
    <property type="entry name" value="Shikimate/glucono_kinase"/>
</dbReference>
<name>A0A642V0S4_9ASCO</name>
<dbReference type="GO" id="GO:0019632">
    <property type="term" value="P:shikimate metabolic process"/>
    <property type="evidence" value="ECO:0007669"/>
    <property type="project" value="TreeGrafter"/>
</dbReference>
<gene>
    <name evidence="1" type="ORF">TRICI_004526</name>
</gene>
<dbReference type="InterPro" id="IPR046346">
    <property type="entry name" value="Aminoacid_DH-like_N_sf"/>
</dbReference>
<evidence type="ECO:0000313" key="2">
    <source>
        <dbReference type="Proteomes" id="UP000761534"/>
    </source>
</evidence>
<protein>
    <recommendedName>
        <fullName evidence="3">Quinate repressor protein</fullName>
    </recommendedName>
</protein>
<dbReference type="InterPro" id="IPR027417">
    <property type="entry name" value="P-loop_NTPase"/>
</dbReference>
<proteinExistence type="predicted"/>
<dbReference type="SUPFAM" id="SSF52540">
    <property type="entry name" value="P-loop containing nucleoside triphosphate hydrolases"/>
    <property type="match status" value="1"/>
</dbReference>
<dbReference type="SUPFAM" id="SSF51735">
    <property type="entry name" value="NAD(P)-binding Rossmann-fold domains"/>
    <property type="match status" value="1"/>
</dbReference>
<dbReference type="InterPro" id="IPR001381">
    <property type="entry name" value="DHquinase_I"/>
</dbReference>
<reference evidence="1" key="1">
    <citation type="journal article" date="2019" name="G3 (Bethesda)">
        <title>Genome Assemblies of Two Rare Opportunistic Yeast Pathogens: Diutina rugosa (syn. Candida rugosa) and Trichomonascus ciferrii (syn. Candida ciferrii).</title>
        <authorList>
            <person name="Mixao V."/>
            <person name="Saus E."/>
            <person name="Hansen A.P."/>
            <person name="Lass-Florl C."/>
            <person name="Gabaldon T."/>
        </authorList>
    </citation>
    <scope>NUCLEOTIDE SEQUENCE</scope>
    <source>
        <strain evidence="1">CBS 4856</strain>
    </source>
</reference>
<sequence length="795" mass="89740">MSGPSDNCEDRWHLSATAQAESFKRDASIILVGTRGVGKSSLAVLTAMALKWKFIDLIVTLETLYEESFESMREKYPKEVVYKRECDLLVSLLERYPTECVIATTSNSVEEPTRAVLMKYRRVMPIIHITREWSDVEAYLKRQVESDDLIRLSHERRPWYRYCSDFEFRNTGIRFQPNDTAALGLKNAQREFLRFLRQIYEPVCSVPDPSAYTHSLVLPYADVTHLKLDDIAIGADAVQIRVDLMALWAINNQVNVLAHIVTQIGYLRRQNVHIPIIYDMGTTPPDQINRNLYHQLMSFGFRLNVEYVAMERHCFEDDFYQTIVKHSTRVIGVFRPNVWDVSKLDAIIRTAVTELHCDIVCLKSYALEIRDNWQLLDTMRKLIYSGVPFNNLIFFNEGPLGKLSRSLNHMFTPVSHSSFWGDPKSFYNPANGSPAVTEFRDNLEGDMTVREANAIVYSLNLQPRKYLFYFGIGNNYWGPILRSSIDGIGVSYIFCDKSIAEMAAIRQILSSHNFGGAFVSEAFKESILAELPNSSTYSKIIGASNIVVTTRDPDTLKINSLTGENTEWEGIYNSILKNLSTRNSITSSTTAMVVGTGGLGRAAVFALISIGVKNIFIYDEETWRAKRVISQFHGIANEITPFGSEASNVAQASDTVSSMRYIIKMGDLSQPDTQRPKTFGTLSFETDTNSPTIGCIDSLACQWPKDRTPPAIIINCSHSVDFELDTTWFANPTGGLGIDIGRGSHSRFFKQLQTNNWVNVTDAEVWIEVANCSLQRLTGKRSSLNLLREAVNGLV</sequence>
<dbReference type="EMBL" id="SWFS01000342">
    <property type="protein sequence ID" value="KAA8909360.1"/>
    <property type="molecule type" value="Genomic_DNA"/>
</dbReference>
<keyword evidence="2" id="KW-1185">Reference proteome</keyword>
<dbReference type="PANTHER" id="PTHR21089:SF1">
    <property type="entry name" value="BIFUNCTIONAL 3-DEHYDROQUINATE DEHYDRATASE_SHIKIMATE DEHYDROGENASE, CHLOROPLASTIC"/>
    <property type="match status" value="1"/>
</dbReference>
<accession>A0A642V0S4</accession>
<dbReference type="Gene3D" id="3.40.50.300">
    <property type="entry name" value="P-loop containing nucleotide triphosphate hydrolases"/>
    <property type="match status" value="1"/>
</dbReference>
<dbReference type="GO" id="GO:0003855">
    <property type="term" value="F:3-dehydroquinate dehydratase activity"/>
    <property type="evidence" value="ECO:0007669"/>
    <property type="project" value="InterPro"/>
</dbReference>
<dbReference type="VEuPathDB" id="FungiDB:TRICI_004526"/>
<dbReference type="Gene3D" id="3.20.20.70">
    <property type="entry name" value="Aldolase class I"/>
    <property type="match status" value="1"/>
</dbReference>
<dbReference type="SUPFAM" id="SSF53223">
    <property type="entry name" value="Aminoacid dehydrogenase-like, N-terminal domain"/>
    <property type="match status" value="1"/>
</dbReference>
<dbReference type="GO" id="GO:0004764">
    <property type="term" value="F:shikimate 3-dehydrogenase (NADP+) activity"/>
    <property type="evidence" value="ECO:0007669"/>
    <property type="project" value="InterPro"/>
</dbReference>
<dbReference type="Pfam" id="PF01487">
    <property type="entry name" value="DHquinase_I"/>
    <property type="match status" value="1"/>
</dbReference>
<dbReference type="OrthoDB" id="197068at2759"/>
<dbReference type="InterPro" id="IPR013785">
    <property type="entry name" value="Aldolase_TIM"/>
</dbReference>
<evidence type="ECO:0000313" key="1">
    <source>
        <dbReference type="EMBL" id="KAA8909360.1"/>
    </source>
</evidence>
<dbReference type="CDD" id="cd00502">
    <property type="entry name" value="DHQase_I"/>
    <property type="match status" value="1"/>
</dbReference>
<dbReference type="Gene3D" id="3.40.50.10860">
    <property type="entry name" value="Leucine Dehydrogenase, chain A, domain 1"/>
    <property type="match status" value="1"/>
</dbReference>
<dbReference type="Gene3D" id="3.40.50.720">
    <property type="entry name" value="NAD(P)-binding Rossmann-like Domain"/>
    <property type="match status" value="1"/>
</dbReference>
<dbReference type="Pfam" id="PF01202">
    <property type="entry name" value="SKI"/>
    <property type="match status" value="1"/>
</dbReference>
<dbReference type="InterPro" id="IPR036291">
    <property type="entry name" value="NAD(P)-bd_dom_sf"/>
</dbReference>
<dbReference type="Proteomes" id="UP000761534">
    <property type="component" value="Unassembled WGS sequence"/>
</dbReference>
<organism evidence="1 2">
    <name type="scientific">Trichomonascus ciferrii</name>
    <dbReference type="NCBI Taxonomy" id="44093"/>
    <lineage>
        <taxon>Eukaryota</taxon>
        <taxon>Fungi</taxon>
        <taxon>Dikarya</taxon>
        <taxon>Ascomycota</taxon>
        <taxon>Saccharomycotina</taxon>
        <taxon>Dipodascomycetes</taxon>
        <taxon>Dipodascales</taxon>
        <taxon>Trichomonascaceae</taxon>
        <taxon>Trichomonascus</taxon>
        <taxon>Trichomonascus ciferrii complex</taxon>
    </lineage>
</organism>